<evidence type="ECO:0000313" key="1">
    <source>
        <dbReference type="EMBL" id="MEQ2232968.1"/>
    </source>
</evidence>
<organism evidence="1 2">
    <name type="scientific">Ilyodon furcidens</name>
    <name type="common">goldbreast splitfin</name>
    <dbReference type="NCBI Taxonomy" id="33524"/>
    <lineage>
        <taxon>Eukaryota</taxon>
        <taxon>Metazoa</taxon>
        <taxon>Chordata</taxon>
        <taxon>Craniata</taxon>
        <taxon>Vertebrata</taxon>
        <taxon>Euteleostomi</taxon>
        <taxon>Actinopterygii</taxon>
        <taxon>Neopterygii</taxon>
        <taxon>Teleostei</taxon>
        <taxon>Neoteleostei</taxon>
        <taxon>Acanthomorphata</taxon>
        <taxon>Ovalentaria</taxon>
        <taxon>Atherinomorphae</taxon>
        <taxon>Cyprinodontiformes</taxon>
        <taxon>Goodeidae</taxon>
        <taxon>Ilyodon</taxon>
    </lineage>
</organism>
<dbReference type="Proteomes" id="UP001482620">
    <property type="component" value="Unassembled WGS sequence"/>
</dbReference>
<gene>
    <name evidence="1" type="ORF">ILYODFUR_016909</name>
</gene>
<name>A0ABV0TJA4_9TELE</name>
<comment type="caution">
    <text evidence="1">The sequence shown here is derived from an EMBL/GenBank/DDBJ whole genome shotgun (WGS) entry which is preliminary data.</text>
</comment>
<reference evidence="1 2" key="1">
    <citation type="submission" date="2021-06" db="EMBL/GenBank/DDBJ databases">
        <authorList>
            <person name="Palmer J.M."/>
        </authorList>
    </citation>
    <scope>NUCLEOTIDE SEQUENCE [LARGE SCALE GENOMIC DNA]</scope>
    <source>
        <strain evidence="2">if_2019</strain>
        <tissue evidence="1">Muscle</tissue>
    </source>
</reference>
<protein>
    <submittedName>
        <fullName evidence="1">Uncharacterized protein</fullName>
    </submittedName>
</protein>
<keyword evidence="2" id="KW-1185">Reference proteome</keyword>
<accession>A0ABV0TJA4</accession>
<sequence>MGKKFMGHEYFCKALKVFIPKNPTFAIQYKKHKIAKTTIKMKSLKINDWDGSHSNKHKTCKCQMEKVPFNTFLVSFKTETETVQGETKRGKKGKHVCMCKEASTMLWLSI</sequence>
<evidence type="ECO:0000313" key="2">
    <source>
        <dbReference type="Proteomes" id="UP001482620"/>
    </source>
</evidence>
<proteinExistence type="predicted"/>
<dbReference type="EMBL" id="JAHRIQ010036315">
    <property type="protein sequence ID" value="MEQ2232968.1"/>
    <property type="molecule type" value="Genomic_DNA"/>
</dbReference>